<sequence>MIEISRDSVAHACNPSTLGGRGGWITRSRDQDQPDQHGETPCLLKIQKKISWVWWHMPVVPATQEAEAEELLEPRRRRLQ</sequence>
<feature type="compositionally biased region" description="Basic and acidic residues" evidence="1">
    <location>
        <begin position="27"/>
        <end position="38"/>
    </location>
</feature>
<reference evidence="2" key="3">
    <citation type="submission" date="2025-09" db="UniProtKB">
        <authorList>
            <consortium name="Ensembl"/>
        </authorList>
    </citation>
    <scope>IDENTIFICATION</scope>
</reference>
<evidence type="ECO:0000313" key="3">
    <source>
        <dbReference type="Proteomes" id="UP000008225"/>
    </source>
</evidence>
<evidence type="ECO:0000313" key="2">
    <source>
        <dbReference type="Ensembl" id="ENSCJAP00000094349.1"/>
    </source>
</evidence>
<accession>A0A8I4A6J4</accession>
<organism evidence="2 3">
    <name type="scientific">Callithrix jacchus</name>
    <name type="common">White-tufted-ear marmoset</name>
    <name type="synonym">Simia Jacchus</name>
    <dbReference type="NCBI Taxonomy" id="9483"/>
    <lineage>
        <taxon>Eukaryota</taxon>
        <taxon>Metazoa</taxon>
        <taxon>Chordata</taxon>
        <taxon>Craniata</taxon>
        <taxon>Vertebrata</taxon>
        <taxon>Euteleostomi</taxon>
        <taxon>Mammalia</taxon>
        <taxon>Eutheria</taxon>
        <taxon>Euarchontoglires</taxon>
        <taxon>Primates</taxon>
        <taxon>Haplorrhini</taxon>
        <taxon>Platyrrhini</taxon>
        <taxon>Cebidae</taxon>
        <taxon>Callitrichinae</taxon>
        <taxon>Callithrix</taxon>
        <taxon>Callithrix</taxon>
    </lineage>
</organism>
<evidence type="ECO:0000256" key="1">
    <source>
        <dbReference type="SAM" id="MobiDB-lite"/>
    </source>
</evidence>
<dbReference type="AlphaFoldDB" id="A0A8I4A6J4"/>
<proteinExistence type="predicted"/>
<feature type="region of interest" description="Disordered" evidence="1">
    <location>
        <begin position="1"/>
        <end position="39"/>
    </location>
</feature>
<reference evidence="2" key="2">
    <citation type="submission" date="2025-08" db="UniProtKB">
        <authorList>
            <consortium name="Ensembl"/>
        </authorList>
    </citation>
    <scope>IDENTIFICATION</scope>
</reference>
<dbReference type="Ensembl" id="ENSCJAT00000135157.1">
    <property type="protein sequence ID" value="ENSCJAP00000094349.1"/>
    <property type="gene ID" value="ENSCJAG00000076516.1"/>
</dbReference>
<protein>
    <submittedName>
        <fullName evidence="2">Uncharacterized protein</fullName>
    </submittedName>
</protein>
<dbReference type="Proteomes" id="UP000008225">
    <property type="component" value="Chromosome 2"/>
</dbReference>
<dbReference type="GeneTree" id="ENSGT00980000201849"/>
<keyword evidence="3" id="KW-1185">Reference proteome</keyword>
<reference evidence="2 3" key="1">
    <citation type="submission" date="2009-03" db="EMBL/GenBank/DDBJ databases">
        <authorList>
            <person name="Warren W."/>
            <person name="Ye L."/>
            <person name="Minx P."/>
            <person name="Worley K."/>
            <person name="Gibbs R."/>
            <person name="Wilson R.K."/>
        </authorList>
    </citation>
    <scope>NUCLEOTIDE SEQUENCE [LARGE SCALE GENOMIC DNA]</scope>
</reference>
<name>A0A8I4A6J4_CALJA</name>